<dbReference type="EMBL" id="JACHFL010000001">
    <property type="protein sequence ID" value="MBB5361309.1"/>
    <property type="molecule type" value="Genomic_DNA"/>
</dbReference>
<evidence type="ECO:0000313" key="2">
    <source>
        <dbReference type="EMBL" id="MBB5361309.1"/>
    </source>
</evidence>
<name>A0A7W8JQK6_9DEIO</name>
<sequence length="148" mass="15965">MSNFDWSSIREKVLTTIAAQVIPRIEQAAIALLLKNGELLRGKGDLALNLLLAQYKTLTAATPLGMTDLDDVFLREAAKKALDKAWGMLDERVKQAARDVGAALPDAPTGEVTVTDPQSLAIDDDTLNRPATADDFAPSMAEKYGQPK</sequence>
<protein>
    <submittedName>
        <fullName evidence="2">Uncharacterized protein</fullName>
    </submittedName>
</protein>
<dbReference type="AlphaFoldDB" id="A0A7W8JQK6"/>
<accession>A0A7W8JQK6</accession>
<evidence type="ECO:0000256" key="1">
    <source>
        <dbReference type="SAM" id="MobiDB-lite"/>
    </source>
</evidence>
<keyword evidence="3" id="KW-1185">Reference proteome</keyword>
<comment type="caution">
    <text evidence="2">The sequence shown here is derived from an EMBL/GenBank/DDBJ whole genome shotgun (WGS) entry which is preliminary data.</text>
</comment>
<organism evidence="2 3">
    <name type="scientific">Deinococcus humi</name>
    <dbReference type="NCBI Taxonomy" id="662880"/>
    <lineage>
        <taxon>Bacteria</taxon>
        <taxon>Thermotogati</taxon>
        <taxon>Deinococcota</taxon>
        <taxon>Deinococci</taxon>
        <taxon>Deinococcales</taxon>
        <taxon>Deinococcaceae</taxon>
        <taxon>Deinococcus</taxon>
    </lineage>
</organism>
<feature type="region of interest" description="Disordered" evidence="1">
    <location>
        <begin position="122"/>
        <end position="148"/>
    </location>
</feature>
<dbReference type="Proteomes" id="UP000552709">
    <property type="component" value="Unassembled WGS sequence"/>
</dbReference>
<dbReference type="RefSeq" id="WP_184127396.1">
    <property type="nucleotide sequence ID" value="NZ_JACHFL010000001.1"/>
</dbReference>
<evidence type="ECO:0000313" key="3">
    <source>
        <dbReference type="Proteomes" id="UP000552709"/>
    </source>
</evidence>
<proteinExistence type="predicted"/>
<reference evidence="2 3" key="1">
    <citation type="submission" date="2020-08" db="EMBL/GenBank/DDBJ databases">
        <title>Genomic Encyclopedia of Type Strains, Phase IV (KMG-IV): sequencing the most valuable type-strain genomes for metagenomic binning, comparative biology and taxonomic classification.</title>
        <authorList>
            <person name="Goeker M."/>
        </authorList>
    </citation>
    <scope>NUCLEOTIDE SEQUENCE [LARGE SCALE GENOMIC DNA]</scope>
    <source>
        <strain evidence="2 3">DSM 27939</strain>
    </source>
</reference>
<gene>
    <name evidence="2" type="ORF">HNQ08_000380</name>
</gene>